<dbReference type="AlphaFoldDB" id="A0A4R3LUC1"/>
<dbReference type="Gene3D" id="1.10.101.10">
    <property type="entry name" value="PGBD-like superfamily/PGBD"/>
    <property type="match status" value="2"/>
</dbReference>
<dbReference type="OrthoDB" id="9816507at2"/>
<name>A0A4R3LUC1_9HYPH</name>
<evidence type="ECO:0000313" key="4">
    <source>
        <dbReference type="Proteomes" id="UP000295678"/>
    </source>
</evidence>
<feature type="compositionally biased region" description="Pro residues" evidence="1">
    <location>
        <begin position="169"/>
        <end position="182"/>
    </location>
</feature>
<feature type="region of interest" description="Disordered" evidence="1">
    <location>
        <begin position="168"/>
        <end position="191"/>
    </location>
</feature>
<sequence length="289" mass="30011">MLGRLARVMIRRPLGTLAVLTVAGAWGAISVNALLLQEGPHPAPLLGRDQRQALTVLPQPSPAHRVAAVDPVDHAAELDRRAAAERAALIVDIQSALARRNFYHGALDGVFGPRTEAAIRDYELAAGLAPTGQPSAELLAHVRLSTLTAPPVPPPHPLRQTAVAAPEMEAPPPTDAAAPPPRQAAGAAAEAAPAPIPVRTVTIAGAGDPVAELLAQNPLPPAPLVDGRIQSVQRVLAELGYAPGSIDGQLSSATRRAIEDFQIDRGLPVTGEISPRFLDELSAVSGVRL</sequence>
<dbReference type="InterPro" id="IPR002477">
    <property type="entry name" value="Peptidoglycan-bd-like"/>
</dbReference>
<dbReference type="InterPro" id="IPR036366">
    <property type="entry name" value="PGBDSf"/>
</dbReference>
<dbReference type="InterPro" id="IPR036365">
    <property type="entry name" value="PGBD-like_sf"/>
</dbReference>
<gene>
    <name evidence="3" type="ORF">EDC22_11638</name>
</gene>
<feature type="domain" description="Peptidoglycan binding-like" evidence="2">
    <location>
        <begin position="228"/>
        <end position="279"/>
    </location>
</feature>
<dbReference type="Pfam" id="PF01471">
    <property type="entry name" value="PG_binding_1"/>
    <property type="match status" value="2"/>
</dbReference>
<dbReference type="EMBL" id="SMAK01000016">
    <property type="protein sequence ID" value="TCT04162.1"/>
    <property type="molecule type" value="Genomic_DNA"/>
</dbReference>
<reference evidence="3 4" key="1">
    <citation type="submission" date="2019-03" db="EMBL/GenBank/DDBJ databases">
        <title>Genomic Encyclopedia of Type Strains, Phase IV (KMG-IV): sequencing the most valuable type-strain genomes for metagenomic binning, comparative biology and taxonomic classification.</title>
        <authorList>
            <person name="Goeker M."/>
        </authorList>
    </citation>
    <scope>NUCLEOTIDE SEQUENCE [LARGE SCALE GENOMIC DNA]</scope>
    <source>
        <strain evidence="3 4">DSM 19345</strain>
    </source>
</reference>
<comment type="caution">
    <text evidence="3">The sequence shown here is derived from an EMBL/GenBank/DDBJ whole genome shotgun (WGS) entry which is preliminary data.</text>
</comment>
<feature type="domain" description="Peptidoglycan binding-like" evidence="2">
    <location>
        <begin position="89"/>
        <end position="140"/>
    </location>
</feature>
<evidence type="ECO:0000313" key="3">
    <source>
        <dbReference type="EMBL" id="TCT04162.1"/>
    </source>
</evidence>
<dbReference type="Proteomes" id="UP000295678">
    <property type="component" value="Unassembled WGS sequence"/>
</dbReference>
<evidence type="ECO:0000259" key="2">
    <source>
        <dbReference type="Pfam" id="PF01471"/>
    </source>
</evidence>
<accession>A0A4R3LUC1</accession>
<evidence type="ECO:0000256" key="1">
    <source>
        <dbReference type="SAM" id="MobiDB-lite"/>
    </source>
</evidence>
<protein>
    <submittedName>
        <fullName evidence="3">Putative peptidoglycan binding protein</fullName>
    </submittedName>
</protein>
<dbReference type="SUPFAM" id="SSF47090">
    <property type="entry name" value="PGBD-like"/>
    <property type="match status" value="2"/>
</dbReference>
<proteinExistence type="predicted"/>
<keyword evidence="4" id="KW-1185">Reference proteome</keyword>
<organism evidence="3 4">
    <name type="scientific">Tepidamorphus gemmatus</name>
    <dbReference type="NCBI Taxonomy" id="747076"/>
    <lineage>
        <taxon>Bacteria</taxon>
        <taxon>Pseudomonadati</taxon>
        <taxon>Pseudomonadota</taxon>
        <taxon>Alphaproteobacteria</taxon>
        <taxon>Hyphomicrobiales</taxon>
        <taxon>Tepidamorphaceae</taxon>
        <taxon>Tepidamorphus</taxon>
    </lineage>
</organism>